<proteinExistence type="predicted"/>
<comment type="caution">
    <text evidence="1">The sequence shown here is derived from an EMBL/GenBank/DDBJ whole genome shotgun (WGS) entry which is preliminary data.</text>
</comment>
<dbReference type="AlphaFoldDB" id="A0A8S3JKP0"/>
<accession>A0A8S3JKP0</accession>
<dbReference type="EMBL" id="CAJOBJ010362117">
    <property type="protein sequence ID" value="CAF5218765.1"/>
    <property type="molecule type" value="Genomic_DNA"/>
</dbReference>
<evidence type="ECO:0000313" key="2">
    <source>
        <dbReference type="Proteomes" id="UP000681720"/>
    </source>
</evidence>
<protein>
    <submittedName>
        <fullName evidence="1">Uncharacterized protein</fullName>
    </submittedName>
</protein>
<name>A0A8S3JKP0_9BILA</name>
<organism evidence="1 2">
    <name type="scientific">Rotaria magnacalcarata</name>
    <dbReference type="NCBI Taxonomy" id="392030"/>
    <lineage>
        <taxon>Eukaryota</taxon>
        <taxon>Metazoa</taxon>
        <taxon>Spiralia</taxon>
        <taxon>Gnathifera</taxon>
        <taxon>Rotifera</taxon>
        <taxon>Eurotatoria</taxon>
        <taxon>Bdelloidea</taxon>
        <taxon>Philodinida</taxon>
        <taxon>Philodinidae</taxon>
        <taxon>Rotaria</taxon>
    </lineage>
</organism>
<evidence type="ECO:0000313" key="1">
    <source>
        <dbReference type="EMBL" id="CAF5218765.1"/>
    </source>
</evidence>
<reference evidence="1" key="1">
    <citation type="submission" date="2021-02" db="EMBL/GenBank/DDBJ databases">
        <authorList>
            <person name="Nowell W R."/>
        </authorList>
    </citation>
    <scope>NUCLEOTIDE SEQUENCE</scope>
</reference>
<dbReference type="Proteomes" id="UP000681720">
    <property type="component" value="Unassembled WGS sequence"/>
</dbReference>
<gene>
    <name evidence="1" type="ORF">GIL414_LOCUS83132</name>
</gene>
<sequence length="124" mass="14243">MGLHAHCPPNCFRETRNAQMNVIIKLLEDNRINILKELRKKEMSNDDTCPLVGCKNPVSDVAERRLCEECYKLLLCSLVWRHQIEPWVLYADNNLEQLLKKASVPIPANATKQVLIEASIKNCE</sequence>